<evidence type="ECO:0000259" key="2">
    <source>
        <dbReference type="Pfam" id="PF10531"/>
    </source>
</evidence>
<evidence type="ECO:0000313" key="4">
    <source>
        <dbReference type="Proteomes" id="UP000306192"/>
    </source>
</evidence>
<sequence>MCSVLFSIFAPHGRTETVALPTAGGGVSNSARAAGSSSAASTSPSPTPLVIPGTGGTPGTSTTAGASSAPSTPGGAIILVHVVGAVAHAGLYELHRGDRLVDAVAAAGGFSSAANQTTLNLARVINDGEQIVVPEQGAPAGGGGAGVAGAGGGASSSGSGSGGSGSGSGGGVAVPSAPVNLNTADEVALETLPHVGPALAQRILAWRTANGQFTQIEDLKNVSGIGDKTFDTLKPLVTV</sequence>
<name>A0A4T2BGK5_9MICO</name>
<protein>
    <recommendedName>
        <fullName evidence="2">Soluble ligand binding domain-containing protein</fullName>
    </recommendedName>
</protein>
<gene>
    <name evidence="3" type="ORF">D4765_17050</name>
</gene>
<reference evidence="3 4" key="1">
    <citation type="journal article" date="2019" name="Microorganisms">
        <title>Systematic Affiliation and Genome Analysis of Subtercola vilae DB165(T) with Particular Emphasis on Cold Adaptation of an Isolate from a High-Altitude Cold Volcano Lake.</title>
        <authorList>
            <person name="Villalobos A.S."/>
            <person name="Wiese J."/>
            <person name="Imhoff J.F."/>
            <person name="Dorador C."/>
            <person name="Keller A."/>
            <person name="Hentschel U."/>
        </authorList>
    </citation>
    <scope>NUCLEOTIDE SEQUENCE [LARGE SCALE GENOMIC DNA]</scope>
    <source>
        <strain evidence="3 4">DB165</strain>
    </source>
</reference>
<dbReference type="Pfam" id="PF10531">
    <property type="entry name" value="SLBB"/>
    <property type="match status" value="1"/>
</dbReference>
<dbReference type="Gene3D" id="1.10.150.280">
    <property type="entry name" value="AF1531-like domain"/>
    <property type="match status" value="1"/>
</dbReference>
<dbReference type="GO" id="GO:0015627">
    <property type="term" value="C:type II protein secretion system complex"/>
    <property type="evidence" value="ECO:0007669"/>
    <property type="project" value="TreeGrafter"/>
</dbReference>
<proteinExistence type="predicted"/>
<dbReference type="PANTHER" id="PTHR21180">
    <property type="entry name" value="ENDONUCLEASE/EXONUCLEASE/PHOSPHATASE FAMILY DOMAIN-CONTAINING PROTEIN 1"/>
    <property type="match status" value="1"/>
</dbReference>
<feature type="region of interest" description="Disordered" evidence="1">
    <location>
        <begin position="26"/>
        <end position="70"/>
    </location>
</feature>
<dbReference type="InterPro" id="IPR019554">
    <property type="entry name" value="Soluble_ligand-bd"/>
</dbReference>
<feature type="compositionally biased region" description="Low complexity" evidence="1">
    <location>
        <begin position="28"/>
        <end position="44"/>
    </location>
</feature>
<dbReference type="OrthoDB" id="9758724at2"/>
<dbReference type="InterPro" id="IPR010994">
    <property type="entry name" value="RuvA_2-like"/>
</dbReference>
<accession>A0A4T2BGK5</accession>
<dbReference type="SUPFAM" id="SSF47781">
    <property type="entry name" value="RuvA domain 2-like"/>
    <property type="match status" value="1"/>
</dbReference>
<dbReference type="Gene3D" id="3.10.560.10">
    <property type="entry name" value="Outer membrane lipoprotein wza domain like"/>
    <property type="match status" value="1"/>
</dbReference>
<dbReference type="EMBL" id="QYRT01000050">
    <property type="protein sequence ID" value="TIH30593.1"/>
    <property type="molecule type" value="Genomic_DNA"/>
</dbReference>
<evidence type="ECO:0000256" key="1">
    <source>
        <dbReference type="SAM" id="MobiDB-lite"/>
    </source>
</evidence>
<dbReference type="Pfam" id="PF12836">
    <property type="entry name" value="HHH_3"/>
    <property type="match status" value="1"/>
</dbReference>
<dbReference type="PANTHER" id="PTHR21180:SF32">
    <property type="entry name" value="ENDONUCLEASE_EXONUCLEASE_PHOSPHATASE FAMILY DOMAIN-CONTAINING PROTEIN 1"/>
    <property type="match status" value="1"/>
</dbReference>
<dbReference type="AlphaFoldDB" id="A0A4T2BGK5"/>
<comment type="caution">
    <text evidence="3">The sequence shown here is derived from an EMBL/GenBank/DDBJ whole genome shotgun (WGS) entry which is preliminary data.</text>
</comment>
<evidence type="ECO:0000313" key="3">
    <source>
        <dbReference type="EMBL" id="TIH30593.1"/>
    </source>
</evidence>
<feature type="region of interest" description="Disordered" evidence="1">
    <location>
        <begin position="135"/>
        <end position="171"/>
    </location>
</feature>
<dbReference type="InterPro" id="IPR051675">
    <property type="entry name" value="Endo/Exo/Phosphatase_dom_1"/>
</dbReference>
<feature type="compositionally biased region" description="Low complexity" evidence="1">
    <location>
        <begin position="59"/>
        <end position="70"/>
    </location>
</feature>
<feature type="compositionally biased region" description="Gly residues" evidence="1">
    <location>
        <begin position="139"/>
        <end position="171"/>
    </location>
</feature>
<keyword evidence="4" id="KW-1185">Reference proteome</keyword>
<feature type="domain" description="Soluble ligand binding" evidence="2">
    <location>
        <begin position="80"/>
        <end position="133"/>
    </location>
</feature>
<dbReference type="Proteomes" id="UP000306192">
    <property type="component" value="Unassembled WGS sequence"/>
</dbReference>
<organism evidence="3 4">
    <name type="scientific">Subtercola vilae</name>
    <dbReference type="NCBI Taxonomy" id="2056433"/>
    <lineage>
        <taxon>Bacteria</taxon>
        <taxon>Bacillati</taxon>
        <taxon>Actinomycetota</taxon>
        <taxon>Actinomycetes</taxon>
        <taxon>Micrococcales</taxon>
        <taxon>Microbacteriaceae</taxon>
        <taxon>Subtercola</taxon>
    </lineage>
</organism>
<dbReference type="GO" id="GO:0015628">
    <property type="term" value="P:protein secretion by the type II secretion system"/>
    <property type="evidence" value="ECO:0007669"/>
    <property type="project" value="TreeGrafter"/>
</dbReference>